<comment type="similarity">
    <text evidence="3 10">Belongs to the PRM1 family.</text>
</comment>
<reference evidence="12 13" key="1">
    <citation type="submission" date="2017-04" db="EMBL/GenBank/DDBJ databases">
        <title>Draft genome sequence of Tuber borchii Vittad., a whitish edible truffle.</title>
        <authorList>
            <consortium name="DOE Joint Genome Institute"/>
            <person name="Murat C."/>
            <person name="Kuo A."/>
            <person name="Barry K.W."/>
            <person name="Clum A."/>
            <person name="Dockter R.B."/>
            <person name="Fauchery L."/>
            <person name="Iotti M."/>
            <person name="Kohler A."/>
            <person name="Labutti K."/>
            <person name="Lindquist E.A."/>
            <person name="Lipzen A."/>
            <person name="Ohm R.A."/>
            <person name="Wang M."/>
            <person name="Grigoriev I.V."/>
            <person name="Zambonelli A."/>
            <person name="Martin F.M."/>
        </authorList>
    </citation>
    <scope>NUCLEOTIDE SEQUENCE [LARGE SCALE GENOMIC DNA]</scope>
    <source>
        <strain evidence="12 13">Tbo3840</strain>
    </source>
</reference>
<evidence type="ECO:0000313" key="12">
    <source>
        <dbReference type="EMBL" id="PUU77790.1"/>
    </source>
</evidence>
<evidence type="ECO:0000256" key="4">
    <source>
        <dbReference type="ARBA" id="ARBA00022475"/>
    </source>
</evidence>
<dbReference type="Proteomes" id="UP000244722">
    <property type="component" value="Unassembled WGS sequence"/>
</dbReference>
<comment type="caution">
    <text evidence="10">Lacks conserved residue(s) required for the propagation of feature annotation.</text>
</comment>
<dbReference type="AlphaFoldDB" id="A0A2T6ZQM9"/>
<feature type="region of interest" description="Disordered" evidence="11">
    <location>
        <begin position="1"/>
        <end position="25"/>
    </location>
</feature>
<dbReference type="GO" id="GO:0032220">
    <property type="term" value="P:plasma membrane fusion involved in cytogamy"/>
    <property type="evidence" value="ECO:0007669"/>
    <property type="project" value="TreeGrafter"/>
</dbReference>
<sequence>MSWGLSKELQNPPPLRRSSRRSAAREAISAITEGKKLGVHAPPNTKKGRIATHRAIASFAEDGIDGCEDINPISIHPPIALSEKQRNQPERDMKDTVRLDDILNSPPSRTLNLARLKKKRNIQSRTSLAKRRTWGGDGFVALAVRIACSAFTSLVQSMDVVSFLYPSLDELKKVQIPTNFDDNLKKLKDGIPTFEEVKKAANDAIKILFRLISVFNESIGVSEFNRSISPIPELENLTFCSGNPKINNFYDDLESTVNKVKKTLIGVIICLVILAVIPMSYRGWWNWRSTQSPAFMLHTAPTYDPIDVIQIASRPYSSAGLFESSRRQILVRWAVAYATLTPALFVLSLGIAGLFGVLAQYLLLRQVESTAPASAAEVGEFADIVVKQLTVALTSWAVKTNAAINSTNSDINKKLFRWVVNGTDSLNDTLTVFVDTMYEGVDKFFGKTPLANPIKDVLNCLIGIKV</sequence>
<keyword evidence="8 10" id="KW-0472">Membrane</keyword>
<dbReference type="EMBL" id="NESQ01000141">
    <property type="protein sequence ID" value="PUU77790.1"/>
    <property type="molecule type" value="Genomic_DNA"/>
</dbReference>
<evidence type="ECO:0000256" key="8">
    <source>
        <dbReference type="ARBA" id="ARBA00023136"/>
    </source>
</evidence>
<evidence type="ECO:0000256" key="11">
    <source>
        <dbReference type="SAM" id="MobiDB-lite"/>
    </source>
</evidence>
<evidence type="ECO:0000256" key="2">
    <source>
        <dbReference type="ARBA" id="ARBA00004651"/>
    </source>
</evidence>
<evidence type="ECO:0000256" key="3">
    <source>
        <dbReference type="ARBA" id="ARBA00010780"/>
    </source>
</evidence>
<comment type="subcellular location">
    <subcellularLocation>
        <location evidence="2 10">Cell membrane</location>
        <topology evidence="2 10">Multi-pass membrane protein</topology>
    </subcellularLocation>
</comment>
<evidence type="ECO:0000313" key="13">
    <source>
        <dbReference type="Proteomes" id="UP000244722"/>
    </source>
</evidence>
<feature type="transmembrane region" description="Helical" evidence="10">
    <location>
        <begin position="334"/>
        <end position="363"/>
    </location>
</feature>
<dbReference type="InterPro" id="IPR026777">
    <property type="entry name" value="PRM1"/>
</dbReference>
<dbReference type="GO" id="GO:0043332">
    <property type="term" value="C:mating projection tip"/>
    <property type="evidence" value="ECO:0007669"/>
    <property type="project" value="UniProtKB-UniRule"/>
</dbReference>
<evidence type="ECO:0000256" key="7">
    <source>
        <dbReference type="ARBA" id="ARBA00022989"/>
    </source>
</evidence>
<keyword evidence="9" id="KW-0325">Glycoprotein</keyword>
<evidence type="ECO:0000256" key="6">
    <source>
        <dbReference type="ARBA" id="ARBA00022971"/>
    </source>
</evidence>
<keyword evidence="4 10" id="KW-1003">Cell membrane</keyword>
<evidence type="ECO:0000256" key="5">
    <source>
        <dbReference type="ARBA" id="ARBA00022692"/>
    </source>
</evidence>
<proteinExistence type="inferred from homology"/>
<name>A0A2T6ZQM9_TUBBO</name>
<evidence type="ECO:0000256" key="1">
    <source>
        <dbReference type="ARBA" id="ARBA00002512"/>
    </source>
</evidence>
<keyword evidence="6 10" id="KW-0184">Conjugation</keyword>
<organism evidence="12 13">
    <name type="scientific">Tuber borchii</name>
    <name type="common">White truffle</name>
    <dbReference type="NCBI Taxonomy" id="42251"/>
    <lineage>
        <taxon>Eukaryota</taxon>
        <taxon>Fungi</taxon>
        <taxon>Dikarya</taxon>
        <taxon>Ascomycota</taxon>
        <taxon>Pezizomycotina</taxon>
        <taxon>Pezizomycetes</taxon>
        <taxon>Pezizales</taxon>
        <taxon>Tuberaceae</taxon>
        <taxon>Tuber</taxon>
    </lineage>
</organism>
<dbReference type="OrthoDB" id="5801062at2759"/>
<dbReference type="PANTHER" id="PTHR31030">
    <property type="entry name" value="PLASMA MEMBRANE FUSION PROTEIN PRM1"/>
    <property type="match status" value="1"/>
</dbReference>
<comment type="function">
    <text evidence="1 10">Involved in cell fusion during mating by stabilizing the plasma membrane fusion event.</text>
</comment>
<keyword evidence="13" id="KW-1185">Reference proteome</keyword>
<keyword evidence="7 10" id="KW-1133">Transmembrane helix</keyword>
<gene>
    <name evidence="12" type="ORF">B9Z19DRAFT_1065587</name>
</gene>
<comment type="caution">
    <text evidence="12">The sequence shown here is derived from an EMBL/GenBank/DDBJ whole genome shotgun (WGS) entry which is preliminary data.</text>
</comment>
<feature type="transmembrane region" description="Helical" evidence="10">
    <location>
        <begin position="263"/>
        <end position="281"/>
    </location>
</feature>
<dbReference type="PANTHER" id="PTHR31030:SF1">
    <property type="entry name" value="PLASMA MEMBRANE FUSION PROTEIN PRM1"/>
    <property type="match status" value="1"/>
</dbReference>
<protein>
    <recommendedName>
        <fullName evidence="10">Plasma membrane fusion protein PRM1</fullName>
    </recommendedName>
</protein>
<keyword evidence="5 10" id="KW-0812">Transmembrane</keyword>
<dbReference type="STRING" id="42251.A0A2T6ZQM9"/>
<evidence type="ECO:0000256" key="10">
    <source>
        <dbReference type="RuleBase" id="RU366035"/>
    </source>
</evidence>
<accession>A0A2T6ZQM9</accession>
<dbReference type="GO" id="GO:0005886">
    <property type="term" value="C:plasma membrane"/>
    <property type="evidence" value="ECO:0007669"/>
    <property type="project" value="UniProtKB-SubCell"/>
</dbReference>
<evidence type="ECO:0000256" key="9">
    <source>
        <dbReference type="ARBA" id="ARBA00023180"/>
    </source>
</evidence>